<dbReference type="Pfam" id="PF06081">
    <property type="entry name" value="ArAE_1"/>
    <property type="match status" value="1"/>
</dbReference>
<feature type="domain" description="Putative aromatic acid exporter C-terminal" evidence="8">
    <location>
        <begin position="154"/>
        <end position="317"/>
    </location>
</feature>
<accession>A0A9Q9BV53</accession>
<evidence type="ECO:0000256" key="7">
    <source>
        <dbReference type="SAM" id="Phobius"/>
    </source>
</evidence>
<reference evidence="9" key="1">
    <citation type="submission" date="2021-04" db="EMBL/GenBank/DDBJ databases">
        <title>Complete Genome Sequences of Macrococcus spp. from dog and cattle.</title>
        <authorList>
            <person name="Schwendener S."/>
            <person name="Perreten V."/>
        </authorList>
    </citation>
    <scope>NUCLEOTIDE SEQUENCE</scope>
    <source>
        <strain evidence="9">Epi0143-OL</strain>
    </source>
</reference>
<name>A0A9Q9BV53_9STAP</name>
<sequence>MKNFSLKPYRIGYRTIKTAFGMALGVLIAKLLGLENFSSAAILVVLCVKNTKIKSMEAALSRLVSCMIAILFSYIFFEFLGYNPVVLGLLVLLFIPVTVMLGAQEGVVTACVIMLHCFNSGHVTPALMVNEMILLVVGLGIALILNSYMPNRQAELEQYKKRIEGDFQQILSQFSDALRYVDIKLETGVLDQLNHTIEKAKSVAFMDVENHFVRNENSYYYYFDMRGEQVELMYRMADLINEMDRADQIHSRCSDILADMSRGVSSNDYTAIRLHDLYEVRLDMKAHELPKNYQELHSRAAAMQLLKEIESYLTIKSKFGSLKNY</sequence>
<proteinExistence type="inferred from homology"/>
<evidence type="ECO:0000256" key="1">
    <source>
        <dbReference type="ARBA" id="ARBA00004651"/>
    </source>
</evidence>
<dbReference type="Pfam" id="PF11728">
    <property type="entry name" value="ArAE_1_C"/>
    <property type="match status" value="1"/>
</dbReference>
<dbReference type="GO" id="GO:0005886">
    <property type="term" value="C:plasma membrane"/>
    <property type="evidence" value="ECO:0007669"/>
    <property type="project" value="UniProtKB-SubCell"/>
</dbReference>
<dbReference type="PANTHER" id="PTHR40064">
    <property type="entry name" value="MEMBRANE PROTEIN-RELATED"/>
    <property type="match status" value="1"/>
</dbReference>
<feature type="transmembrane region" description="Helical" evidence="7">
    <location>
        <begin position="59"/>
        <end position="77"/>
    </location>
</feature>
<dbReference type="InterPro" id="IPR010343">
    <property type="entry name" value="ArAE_1"/>
</dbReference>
<organism evidence="9 10">
    <name type="scientific">Macrococcus equipercicus</name>
    <dbReference type="NCBI Taxonomy" id="69967"/>
    <lineage>
        <taxon>Bacteria</taxon>
        <taxon>Bacillati</taxon>
        <taxon>Bacillota</taxon>
        <taxon>Bacilli</taxon>
        <taxon>Bacillales</taxon>
        <taxon>Staphylococcaceae</taxon>
        <taxon>Macrococcus</taxon>
    </lineage>
</organism>
<dbReference type="RefSeq" id="WP_254249513.1">
    <property type="nucleotide sequence ID" value="NZ_CP073809.1"/>
</dbReference>
<gene>
    <name evidence="9" type="ORF">KFV11_06385</name>
</gene>
<evidence type="ECO:0000256" key="6">
    <source>
        <dbReference type="ARBA" id="ARBA00023136"/>
    </source>
</evidence>
<evidence type="ECO:0000313" key="10">
    <source>
        <dbReference type="Proteomes" id="UP001057381"/>
    </source>
</evidence>
<keyword evidence="3" id="KW-1003">Cell membrane</keyword>
<dbReference type="AlphaFoldDB" id="A0A9Q9BV53"/>
<keyword evidence="5 7" id="KW-1133">Transmembrane helix</keyword>
<keyword evidence="6 7" id="KW-0472">Membrane</keyword>
<dbReference type="InterPro" id="IPR038323">
    <property type="entry name" value="ArAE_1_C_sf"/>
</dbReference>
<evidence type="ECO:0000313" key="9">
    <source>
        <dbReference type="EMBL" id="UTH12907.1"/>
    </source>
</evidence>
<dbReference type="PANTHER" id="PTHR40064:SF1">
    <property type="entry name" value="MEMBRANE PROTEIN"/>
    <property type="match status" value="1"/>
</dbReference>
<keyword evidence="4 7" id="KW-0812">Transmembrane</keyword>
<evidence type="ECO:0000256" key="3">
    <source>
        <dbReference type="ARBA" id="ARBA00022475"/>
    </source>
</evidence>
<protein>
    <submittedName>
        <fullName evidence="9">Aromatic acid exporter family protein</fullName>
    </submittedName>
</protein>
<comment type="subcellular location">
    <subcellularLocation>
        <location evidence="1">Cell membrane</location>
        <topology evidence="1">Multi-pass membrane protein</topology>
    </subcellularLocation>
</comment>
<evidence type="ECO:0000259" key="8">
    <source>
        <dbReference type="Pfam" id="PF11728"/>
    </source>
</evidence>
<dbReference type="InterPro" id="IPR021062">
    <property type="entry name" value="ArAE_1_C"/>
</dbReference>
<dbReference type="Proteomes" id="UP001057381">
    <property type="component" value="Chromosome"/>
</dbReference>
<evidence type="ECO:0000256" key="2">
    <source>
        <dbReference type="ARBA" id="ARBA00006544"/>
    </source>
</evidence>
<feature type="transmembrane region" description="Helical" evidence="7">
    <location>
        <begin position="89"/>
        <end position="115"/>
    </location>
</feature>
<dbReference type="KEGG" id="mequ:KFV11_06385"/>
<comment type="similarity">
    <text evidence="2">Belongs to the UPF0421 family.</text>
</comment>
<evidence type="ECO:0000256" key="4">
    <source>
        <dbReference type="ARBA" id="ARBA00022692"/>
    </source>
</evidence>
<feature type="transmembrane region" description="Helical" evidence="7">
    <location>
        <begin position="20"/>
        <end position="47"/>
    </location>
</feature>
<dbReference type="Gene3D" id="1.20.120.940">
    <property type="entry name" value="Putative aromatic acid exporter, C-terminal domain"/>
    <property type="match status" value="1"/>
</dbReference>
<evidence type="ECO:0000256" key="5">
    <source>
        <dbReference type="ARBA" id="ARBA00022989"/>
    </source>
</evidence>
<feature type="transmembrane region" description="Helical" evidence="7">
    <location>
        <begin position="127"/>
        <end position="149"/>
    </location>
</feature>
<dbReference type="EMBL" id="CP073809">
    <property type="protein sequence ID" value="UTH12907.1"/>
    <property type="molecule type" value="Genomic_DNA"/>
</dbReference>
<dbReference type="InterPro" id="IPR052984">
    <property type="entry name" value="UPF0421"/>
</dbReference>